<reference evidence="3" key="1">
    <citation type="journal article" date="2019" name="Int. J. Syst. Evol. Microbiol.">
        <title>The Global Catalogue of Microorganisms (GCM) 10K type strain sequencing project: providing services to taxonomists for standard genome sequencing and annotation.</title>
        <authorList>
            <consortium name="The Broad Institute Genomics Platform"/>
            <consortium name="The Broad Institute Genome Sequencing Center for Infectious Disease"/>
            <person name="Wu L."/>
            <person name="Ma J."/>
        </authorList>
    </citation>
    <scope>NUCLEOTIDE SEQUENCE [LARGE SCALE GENOMIC DNA]</scope>
    <source>
        <strain evidence="3">JCM 17841</strain>
    </source>
</reference>
<keyword evidence="3" id="KW-1185">Reference proteome</keyword>
<gene>
    <name evidence="2" type="ORF">GCM10023172_43170</name>
</gene>
<accession>A0ABP8QTT4</accession>
<dbReference type="InterPro" id="IPR025668">
    <property type="entry name" value="Tnp_DDE_dom"/>
</dbReference>
<evidence type="ECO:0000259" key="1">
    <source>
        <dbReference type="Pfam" id="PF13751"/>
    </source>
</evidence>
<evidence type="ECO:0000313" key="3">
    <source>
        <dbReference type="Proteomes" id="UP001501243"/>
    </source>
</evidence>
<name>A0ABP8QTT4_9BACT</name>
<dbReference type="Pfam" id="PF13751">
    <property type="entry name" value="DDE_Tnp_1_6"/>
    <property type="match status" value="1"/>
</dbReference>
<protein>
    <recommendedName>
        <fullName evidence="1">Transposase DDE domain-containing protein</fullName>
    </recommendedName>
</protein>
<organism evidence="2 3">
    <name type="scientific">Hymenobacter ginsengisoli</name>
    <dbReference type="NCBI Taxonomy" id="1051626"/>
    <lineage>
        <taxon>Bacteria</taxon>
        <taxon>Pseudomonadati</taxon>
        <taxon>Bacteroidota</taxon>
        <taxon>Cytophagia</taxon>
        <taxon>Cytophagales</taxon>
        <taxon>Hymenobacteraceae</taxon>
        <taxon>Hymenobacter</taxon>
    </lineage>
</organism>
<dbReference type="RefSeq" id="WP_208133296.1">
    <property type="nucleotide sequence ID" value="NZ_BAABGQ010000016.1"/>
</dbReference>
<comment type="caution">
    <text evidence="2">The sequence shown here is derived from an EMBL/GenBank/DDBJ whole genome shotgun (WGS) entry which is preliminary data.</text>
</comment>
<sequence length="79" mass="9138">MRRVRQRTVEPVFSRLLYQYGLRRVGTKGRAAAHKTMLLSAIAYNLKKLLRHQPKQTASVAIALWPPRQGRCYAYLALK</sequence>
<feature type="domain" description="Transposase DDE" evidence="1">
    <location>
        <begin position="2"/>
        <end position="50"/>
    </location>
</feature>
<evidence type="ECO:0000313" key="2">
    <source>
        <dbReference type="EMBL" id="GAA4509537.1"/>
    </source>
</evidence>
<proteinExistence type="predicted"/>
<dbReference type="Proteomes" id="UP001501243">
    <property type="component" value="Unassembled WGS sequence"/>
</dbReference>
<dbReference type="EMBL" id="BAABGQ010000016">
    <property type="protein sequence ID" value="GAA4509537.1"/>
    <property type="molecule type" value="Genomic_DNA"/>
</dbReference>